<name>A0A3M7RGP5_BRAPC</name>
<dbReference type="EMBL" id="REGN01003423">
    <property type="protein sequence ID" value="RNA22624.1"/>
    <property type="molecule type" value="Genomic_DNA"/>
</dbReference>
<accession>A0A3M7RGP5</accession>
<evidence type="ECO:0000313" key="1">
    <source>
        <dbReference type="EMBL" id="RNA22624.1"/>
    </source>
</evidence>
<evidence type="ECO:0000313" key="2">
    <source>
        <dbReference type="Proteomes" id="UP000276133"/>
    </source>
</evidence>
<organism evidence="1 2">
    <name type="scientific">Brachionus plicatilis</name>
    <name type="common">Marine rotifer</name>
    <name type="synonym">Brachionus muelleri</name>
    <dbReference type="NCBI Taxonomy" id="10195"/>
    <lineage>
        <taxon>Eukaryota</taxon>
        <taxon>Metazoa</taxon>
        <taxon>Spiralia</taxon>
        <taxon>Gnathifera</taxon>
        <taxon>Rotifera</taxon>
        <taxon>Eurotatoria</taxon>
        <taxon>Monogononta</taxon>
        <taxon>Pseudotrocha</taxon>
        <taxon>Ploima</taxon>
        <taxon>Brachionidae</taxon>
        <taxon>Brachionus</taxon>
    </lineage>
</organism>
<protein>
    <submittedName>
        <fullName evidence="1">Uncharacterized protein</fullName>
    </submittedName>
</protein>
<keyword evidence="2" id="KW-1185">Reference proteome</keyword>
<reference evidence="1 2" key="1">
    <citation type="journal article" date="2018" name="Sci. Rep.">
        <title>Genomic signatures of local adaptation to the degree of environmental predictability in rotifers.</title>
        <authorList>
            <person name="Franch-Gras L."/>
            <person name="Hahn C."/>
            <person name="Garcia-Roger E.M."/>
            <person name="Carmona M.J."/>
            <person name="Serra M."/>
            <person name="Gomez A."/>
        </authorList>
    </citation>
    <scope>NUCLEOTIDE SEQUENCE [LARGE SCALE GENOMIC DNA]</scope>
    <source>
        <strain evidence="1">HYR1</strain>
    </source>
</reference>
<gene>
    <name evidence="1" type="ORF">BpHYR1_002566</name>
</gene>
<proteinExistence type="predicted"/>
<dbReference type="Proteomes" id="UP000276133">
    <property type="component" value="Unassembled WGS sequence"/>
</dbReference>
<comment type="caution">
    <text evidence="1">The sequence shown here is derived from an EMBL/GenBank/DDBJ whole genome shotgun (WGS) entry which is preliminary data.</text>
</comment>
<dbReference type="AlphaFoldDB" id="A0A3M7RGP5"/>
<sequence>MLQLVPVGSGYFGDIRLNDAVYVPVILAYALGTFDQFGYVRLAAGHKNSAVHLSGIKCPVAYSNYGHFLMRQRHIFARVRAILHPCMELSTMLFANDFELPGLPTINSGILNSKQTMIIKTFSNRA</sequence>